<dbReference type="AlphaFoldDB" id="A0A2A4T2A1"/>
<sequence>METQLFDLKATPIDGINLIEASAGTGKTYTIEGLFLRLLLEKGIQVENILVVTFTEAATAELRERIATKIRSCLQAFEQGTEDDFLNHLVSQSSDQDRDRERLKLVIASFDEAAIYTIHGFCQKMLIDFAFESQTSFDSELVTDQEELIEELAADYWRNQLYTAERLYNQMFLEIYPTLESLIKMAKKIISRPVKHILPRLKAGNSQGLYQEIINSFEKMKATWALGREFAELLKGNAHWKKPYINKLDLNLELLHQFFRAGNPFETENGLDYFTPEKIQKSIKKAGTPPEHSLFEECEQYLLLLNQMSFAVNLDFIDYAQKELRDKKQTRNLRSFDDLLKDLHHVLMGEQADVLAKKIQDKFAVALIDEFQDTDPIQYEIFKAAFKQDEARLFFIGDPKQSIYNFRGADIFAYLNAENDADHKYTLEINWRSDRDLVKAVNKIFTFRDNPFVNSKIAFPEAEGSPQKPERSFVIDAVPQTPMNLWFIRSEEVVKTGDARDMIAQATATRIAKLLNQGVNGSATIKKGEENIALQPKDIAVLVRTHKEALLIQDALWQRDVPSVLNTKESILESAEFNDVRMIAAAVADYKQESKVRTALLTDVMGANGTQVYQWTQDESVWEDILNRFKLYHDTWSESGFYHMMRLFLQEEKIRSKLLSYPDGERRLTNLLHLLEVFHQAETASLYSMTGLLQWASKIHRDGAEQGEHEIRLETDADALKIMTVHTSKGLEFPLVFVPYSWGGQAPRDYFFHDPDQDRELTWDLEKTGKNKAYTEEENLAENLRLLYVALTRAKHCCYVSWGKINRTADSAYSYLFHRDSFKKVLSKVSCETLWADLEELRDSSENCIHLEEMPQGDALCYQPQKLESVELRARHFQGNLRQGWGISSFSGLSSRKKDHSEGLDHDQHQIVEEVMPEENSEPVERLSLFSMPGGAKTGECFHEMLENLDFQEKDQEVTKSLVQEKLEKFDFDLEWAPVALKLMQDVASRKLTSAHTGTESFSLSQVLPELAVEEMPFHFPITKLRSRDLAKLVAANSQNSTHEALVKTLEQLEFNTLKGFMKGFIDLVFCHEGRFYILDWKTNKLGEKLGDYTPPLLREAIEDHLFNLQYYIYTVALHKYLKLRMPGIYDFDQHFGGVYYFFLRGIHADPQVDTGVLYESLSGSGEMIDLLEQIFSGEVEQ</sequence>
<dbReference type="GO" id="GO:0009338">
    <property type="term" value="C:exodeoxyribonuclease V complex"/>
    <property type="evidence" value="ECO:0007669"/>
    <property type="project" value="TreeGrafter"/>
</dbReference>
<evidence type="ECO:0000256" key="6">
    <source>
        <dbReference type="ARBA" id="ARBA00022806"/>
    </source>
</evidence>
<dbReference type="CDD" id="cd22352">
    <property type="entry name" value="RecB_C-like"/>
    <property type="match status" value="1"/>
</dbReference>
<evidence type="ECO:0000256" key="3">
    <source>
        <dbReference type="ARBA" id="ARBA00022741"/>
    </source>
</evidence>
<evidence type="ECO:0000256" key="7">
    <source>
        <dbReference type="ARBA" id="ARBA00022839"/>
    </source>
</evidence>
<evidence type="ECO:0000256" key="13">
    <source>
        <dbReference type="ARBA" id="ARBA00034617"/>
    </source>
</evidence>
<dbReference type="EC" id="5.6.2.4" evidence="14"/>
<keyword evidence="8 16" id="KW-0067">ATP-binding</keyword>
<dbReference type="GO" id="GO:0043138">
    <property type="term" value="F:3'-5' DNA helicase activity"/>
    <property type="evidence" value="ECO:0007669"/>
    <property type="project" value="UniProtKB-EC"/>
</dbReference>
<comment type="catalytic activity">
    <reaction evidence="15">
        <text>ATP + H2O = ADP + phosphate + H(+)</text>
        <dbReference type="Rhea" id="RHEA:13065"/>
        <dbReference type="ChEBI" id="CHEBI:15377"/>
        <dbReference type="ChEBI" id="CHEBI:15378"/>
        <dbReference type="ChEBI" id="CHEBI:30616"/>
        <dbReference type="ChEBI" id="CHEBI:43474"/>
        <dbReference type="ChEBI" id="CHEBI:456216"/>
        <dbReference type="EC" id="5.6.2.4"/>
    </reaction>
</comment>
<evidence type="ECO:0000313" key="20">
    <source>
        <dbReference type="Proteomes" id="UP000218113"/>
    </source>
</evidence>
<dbReference type="GO" id="GO:0003677">
    <property type="term" value="F:DNA binding"/>
    <property type="evidence" value="ECO:0007669"/>
    <property type="project" value="UniProtKB-KW"/>
</dbReference>
<evidence type="ECO:0000256" key="10">
    <source>
        <dbReference type="ARBA" id="ARBA00023125"/>
    </source>
</evidence>
<dbReference type="Pfam" id="PF13361">
    <property type="entry name" value="UvrD_C"/>
    <property type="match status" value="1"/>
</dbReference>
<dbReference type="InterPro" id="IPR027417">
    <property type="entry name" value="P-loop_NTPase"/>
</dbReference>
<evidence type="ECO:0000256" key="8">
    <source>
        <dbReference type="ARBA" id="ARBA00022840"/>
    </source>
</evidence>
<keyword evidence="3 16" id="KW-0547">Nucleotide-binding</keyword>
<dbReference type="SUPFAM" id="SSF52540">
    <property type="entry name" value="P-loop containing nucleoside triphosphate hydrolases"/>
    <property type="match status" value="1"/>
</dbReference>
<dbReference type="Pfam" id="PF00580">
    <property type="entry name" value="UvrD-helicase"/>
    <property type="match status" value="1"/>
</dbReference>
<evidence type="ECO:0000256" key="16">
    <source>
        <dbReference type="PROSITE-ProRule" id="PRU00560"/>
    </source>
</evidence>
<evidence type="ECO:0000256" key="15">
    <source>
        <dbReference type="ARBA" id="ARBA00048988"/>
    </source>
</evidence>
<dbReference type="GO" id="GO:0000725">
    <property type="term" value="P:recombinational repair"/>
    <property type="evidence" value="ECO:0007669"/>
    <property type="project" value="TreeGrafter"/>
</dbReference>
<dbReference type="InterPro" id="IPR011335">
    <property type="entry name" value="Restrct_endonuc-II-like"/>
</dbReference>
<comment type="caution">
    <text evidence="19">The sequence shown here is derived from an EMBL/GenBank/DDBJ whole genome shotgun (WGS) entry which is preliminary data.</text>
</comment>
<evidence type="ECO:0000259" key="17">
    <source>
        <dbReference type="PROSITE" id="PS51198"/>
    </source>
</evidence>
<dbReference type="Gene3D" id="3.40.50.300">
    <property type="entry name" value="P-loop containing nucleotide triphosphate hydrolases"/>
    <property type="match status" value="2"/>
</dbReference>
<keyword evidence="6 16" id="KW-0347">Helicase</keyword>
<dbReference type="PROSITE" id="PS51217">
    <property type="entry name" value="UVRD_HELICASE_CTER"/>
    <property type="match status" value="1"/>
</dbReference>
<keyword evidence="11" id="KW-0234">DNA repair</keyword>
<keyword evidence="7" id="KW-0269">Exonuclease</keyword>
<name>A0A2A4T2A1_9DELT</name>
<dbReference type="SUPFAM" id="SSF52980">
    <property type="entry name" value="Restriction endonuclease-like"/>
    <property type="match status" value="1"/>
</dbReference>
<gene>
    <name evidence="19" type="primary">recB</name>
    <name evidence="19" type="ORF">COB67_08480</name>
</gene>
<dbReference type="GO" id="GO:0016887">
    <property type="term" value="F:ATP hydrolysis activity"/>
    <property type="evidence" value="ECO:0007669"/>
    <property type="project" value="RHEA"/>
</dbReference>
<evidence type="ECO:0000256" key="5">
    <source>
        <dbReference type="ARBA" id="ARBA00022801"/>
    </source>
</evidence>
<organism evidence="19 20">
    <name type="scientific">SAR324 cluster bacterium</name>
    <dbReference type="NCBI Taxonomy" id="2024889"/>
    <lineage>
        <taxon>Bacteria</taxon>
        <taxon>Deltaproteobacteria</taxon>
        <taxon>SAR324 cluster</taxon>
    </lineage>
</organism>
<dbReference type="PANTHER" id="PTHR11070">
    <property type="entry name" value="UVRD / RECB / PCRA DNA HELICASE FAMILY MEMBER"/>
    <property type="match status" value="1"/>
</dbReference>
<dbReference type="InterPro" id="IPR004586">
    <property type="entry name" value="RecB"/>
</dbReference>
<feature type="domain" description="UvrD-like helicase ATP-binding" evidence="17">
    <location>
        <begin position="1"/>
        <end position="434"/>
    </location>
</feature>
<dbReference type="Gene3D" id="3.90.320.10">
    <property type="match status" value="1"/>
</dbReference>
<keyword evidence="2" id="KW-0479">Metal-binding</keyword>
<proteinExistence type="inferred from homology"/>
<dbReference type="InterPro" id="IPR014016">
    <property type="entry name" value="UvrD-like_ATP-bd"/>
</dbReference>
<evidence type="ECO:0000313" key="19">
    <source>
        <dbReference type="EMBL" id="PCI27451.1"/>
    </source>
</evidence>
<dbReference type="HAMAP" id="MF_01485">
    <property type="entry name" value="RecB"/>
    <property type="match status" value="1"/>
</dbReference>
<dbReference type="NCBIfam" id="TIGR00609">
    <property type="entry name" value="recB"/>
    <property type="match status" value="1"/>
</dbReference>
<evidence type="ECO:0000256" key="1">
    <source>
        <dbReference type="ARBA" id="ARBA00022722"/>
    </source>
</evidence>
<evidence type="ECO:0000259" key="18">
    <source>
        <dbReference type="PROSITE" id="PS51217"/>
    </source>
</evidence>
<dbReference type="InterPro" id="IPR011604">
    <property type="entry name" value="PDDEXK-like_dom_sf"/>
</dbReference>
<dbReference type="EMBL" id="NVSR01000059">
    <property type="protein sequence ID" value="PCI27451.1"/>
    <property type="molecule type" value="Genomic_DNA"/>
</dbReference>
<keyword evidence="4" id="KW-0227">DNA damage</keyword>
<evidence type="ECO:0000256" key="12">
    <source>
        <dbReference type="ARBA" id="ARBA00023235"/>
    </source>
</evidence>
<keyword evidence="1" id="KW-0540">Nuclease</keyword>
<dbReference type="InterPro" id="IPR000212">
    <property type="entry name" value="DNA_helicase_UvrD/REP"/>
</dbReference>
<comment type="catalytic activity">
    <reaction evidence="13">
        <text>Couples ATP hydrolysis with the unwinding of duplex DNA by translocating in the 3'-5' direction.</text>
        <dbReference type="EC" id="5.6.2.4"/>
    </reaction>
</comment>
<keyword evidence="5 16" id="KW-0378">Hydrolase</keyword>
<dbReference type="Gene3D" id="1.10.3170.10">
    <property type="entry name" value="Recbcd, chain B, domain 2"/>
    <property type="match status" value="1"/>
</dbReference>
<feature type="binding site" evidence="16">
    <location>
        <begin position="21"/>
        <end position="28"/>
    </location>
    <ligand>
        <name>ATP</name>
        <dbReference type="ChEBI" id="CHEBI:30616"/>
    </ligand>
</feature>
<dbReference type="GO" id="GO:0005829">
    <property type="term" value="C:cytosol"/>
    <property type="evidence" value="ECO:0007669"/>
    <property type="project" value="TreeGrafter"/>
</dbReference>
<accession>A0A2A4T2A1</accession>
<dbReference type="Proteomes" id="UP000218113">
    <property type="component" value="Unassembled WGS sequence"/>
</dbReference>
<evidence type="ECO:0000256" key="2">
    <source>
        <dbReference type="ARBA" id="ARBA00022723"/>
    </source>
</evidence>
<keyword evidence="12" id="KW-0413">Isomerase</keyword>
<protein>
    <recommendedName>
        <fullName evidence="14">DNA 3'-5' helicase</fullName>
        <ecNumber evidence="14">5.6.2.4</ecNumber>
    </recommendedName>
</protein>
<evidence type="ECO:0000256" key="11">
    <source>
        <dbReference type="ARBA" id="ARBA00023204"/>
    </source>
</evidence>
<dbReference type="InterPro" id="IPR014017">
    <property type="entry name" value="DNA_helicase_UvrD-like_C"/>
</dbReference>
<evidence type="ECO:0000256" key="4">
    <source>
        <dbReference type="ARBA" id="ARBA00022763"/>
    </source>
</evidence>
<dbReference type="Gene3D" id="1.10.486.10">
    <property type="entry name" value="PCRA, domain 4"/>
    <property type="match status" value="1"/>
</dbReference>
<dbReference type="GO" id="GO:0008854">
    <property type="term" value="F:exodeoxyribonuclease V activity"/>
    <property type="evidence" value="ECO:0007669"/>
    <property type="project" value="InterPro"/>
</dbReference>
<dbReference type="PANTHER" id="PTHR11070:SF23">
    <property type="entry name" value="RECBCD ENZYME SUBUNIT RECB"/>
    <property type="match status" value="1"/>
</dbReference>
<dbReference type="GO" id="GO:0005524">
    <property type="term" value="F:ATP binding"/>
    <property type="evidence" value="ECO:0007669"/>
    <property type="project" value="UniProtKB-UniRule"/>
</dbReference>
<keyword evidence="9" id="KW-0460">Magnesium</keyword>
<keyword evidence="10" id="KW-0238">DNA-binding</keyword>
<dbReference type="PROSITE" id="PS51198">
    <property type="entry name" value="UVRD_HELICASE_ATP_BIND"/>
    <property type="match status" value="1"/>
</dbReference>
<feature type="domain" description="UvrD-like helicase C-terminal" evidence="18">
    <location>
        <begin position="464"/>
        <end position="730"/>
    </location>
</feature>
<evidence type="ECO:0000256" key="9">
    <source>
        <dbReference type="ARBA" id="ARBA00022842"/>
    </source>
</evidence>
<reference evidence="20" key="1">
    <citation type="submission" date="2017-08" db="EMBL/GenBank/DDBJ databases">
        <title>A dynamic microbial community with high functional redundancy inhabits the cold, oxic subseafloor aquifer.</title>
        <authorList>
            <person name="Tully B.J."/>
            <person name="Wheat C.G."/>
            <person name="Glazer B.T."/>
            <person name="Huber J.A."/>
        </authorList>
    </citation>
    <scope>NUCLEOTIDE SEQUENCE [LARGE SCALE GENOMIC DNA]</scope>
</reference>
<dbReference type="GO" id="GO:0046872">
    <property type="term" value="F:metal ion binding"/>
    <property type="evidence" value="ECO:0007669"/>
    <property type="project" value="UniProtKB-KW"/>
</dbReference>
<evidence type="ECO:0000256" key="14">
    <source>
        <dbReference type="ARBA" id="ARBA00034808"/>
    </source>
</evidence>